<dbReference type="PRINTS" id="PR00996">
    <property type="entry name" value="CHERMTFRASE"/>
</dbReference>
<reference evidence="6 7" key="2">
    <citation type="submission" date="2016-12" db="EMBL/GenBank/DDBJ databases">
        <title>Draft Genome Sequence of Cystobacter ferrugineus Strain Cbfe23.</title>
        <authorList>
            <person name="Akbar S."/>
            <person name="Dowd S.E."/>
            <person name="Stevens D.C."/>
        </authorList>
    </citation>
    <scope>NUCLEOTIDE SEQUENCE [LARGE SCALE GENOMIC DNA]</scope>
    <source>
        <strain evidence="6 7">Cbfe23</strain>
    </source>
</reference>
<protein>
    <recommendedName>
        <fullName evidence="5">CheR-type methyltransferase domain-containing protein</fullName>
    </recommendedName>
</protein>
<evidence type="ECO:0000256" key="2">
    <source>
        <dbReference type="ARBA" id="ARBA00022679"/>
    </source>
</evidence>
<name>A0A1L9BFT0_9BACT</name>
<feature type="region of interest" description="Disordered" evidence="4">
    <location>
        <begin position="272"/>
        <end position="335"/>
    </location>
</feature>
<evidence type="ECO:0000256" key="1">
    <source>
        <dbReference type="ARBA" id="ARBA00022603"/>
    </source>
</evidence>
<dbReference type="Pfam" id="PF01739">
    <property type="entry name" value="CheR"/>
    <property type="match status" value="1"/>
</dbReference>
<feature type="domain" description="CheR-type methyltransferase" evidence="5">
    <location>
        <begin position="1"/>
        <end position="269"/>
    </location>
</feature>
<dbReference type="SUPFAM" id="SSF53335">
    <property type="entry name" value="S-adenosyl-L-methionine-dependent methyltransferases"/>
    <property type="match status" value="1"/>
</dbReference>
<dbReference type="EMBL" id="MPIN01000002">
    <property type="protein sequence ID" value="OJH41066.1"/>
    <property type="molecule type" value="Genomic_DNA"/>
</dbReference>
<feature type="compositionally biased region" description="Polar residues" evidence="4">
    <location>
        <begin position="287"/>
        <end position="312"/>
    </location>
</feature>
<dbReference type="SMART" id="SM00138">
    <property type="entry name" value="MeTrc"/>
    <property type="match status" value="1"/>
</dbReference>
<feature type="compositionally biased region" description="Basic and acidic residues" evidence="4">
    <location>
        <begin position="326"/>
        <end position="335"/>
    </location>
</feature>
<dbReference type="RefSeq" id="WP_071897502.1">
    <property type="nucleotide sequence ID" value="NZ_MPIN01000002.1"/>
</dbReference>
<dbReference type="Gene3D" id="1.25.40.10">
    <property type="entry name" value="Tetratricopeptide repeat domain"/>
    <property type="match status" value="1"/>
</dbReference>
<dbReference type="PANTHER" id="PTHR24422">
    <property type="entry name" value="CHEMOTAXIS PROTEIN METHYLTRANSFERASE"/>
    <property type="match status" value="1"/>
</dbReference>
<evidence type="ECO:0000256" key="3">
    <source>
        <dbReference type="ARBA" id="ARBA00022691"/>
    </source>
</evidence>
<keyword evidence="7" id="KW-1185">Reference proteome</keyword>
<dbReference type="PROSITE" id="PS50123">
    <property type="entry name" value="CHER"/>
    <property type="match status" value="1"/>
</dbReference>
<dbReference type="Gene3D" id="3.40.50.150">
    <property type="entry name" value="Vaccinia Virus protein VP39"/>
    <property type="match status" value="1"/>
</dbReference>
<dbReference type="AlphaFoldDB" id="A0A1L9BFT0"/>
<reference evidence="7" key="1">
    <citation type="submission" date="2016-11" db="EMBL/GenBank/DDBJ databases">
        <authorList>
            <person name="Shukria A."/>
            <person name="Stevens D.C."/>
        </authorList>
    </citation>
    <scope>NUCLEOTIDE SEQUENCE [LARGE SCALE GENOMIC DNA]</scope>
    <source>
        <strain evidence="7">Cbfe23</strain>
    </source>
</reference>
<sequence>MPPSRSPFAPIHALVARRTGTALSELQSRRIDEKLAGRPGGMSARYLLYLQSPAGAAELAELIDAISVQKTELFRDEAQLEALRTHVLAPLVARARRPLRLWSAGCATGEEVATLLVMLAEVGADPASTVLGTDMSETAIARARELCFSSEQLQRVPLGVRDRWFVSLGSGRHSLVGHLKERASFLVHNLMEPSYPSTVEGRGFDIIVCRNVLIYLTPESFSRVVESLAERLASEGLLVLSSTEPLLSAPPSLRTLRYADAFFYGRAPPEAPPGVPAPSMPALSAVRPSQSGLPAVRPSQSGLPAVRPSQSGLPAVSPTRPGDPPEAARGEDSAHRDADALFSQVLDAVGSQSQPDPQTEDSLRRCLFLDPDLAAARYLLGLVFEQRGAWTDAAVEYRRALRSLEEGRARATPFFTNNSRLQMACVRAIERVERATPPTSR</sequence>
<dbReference type="Proteomes" id="UP000182229">
    <property type="component" value="Unassembled WGS sequence"/>
</dbReference>
<evidence type="ECO:0000256" key="4">
    <source>
        <dbReference type="SAM" id="MobiDB-lite"/>
    </source>
</evidence>
<proteinExistence type="predicted"/>
<dbReference type="PANTHER" id="PTHR24422:SF19">
    <property type="entry name" value="CHEMOTAXIS PROTEIN METHYLTRANSFERASE"/>
    <property type="match status" value="1"/>
</dbReference>
<keyword evidence="1" id="KW-0489">Methyltransferase</keyword>
<dbReference type="CDD" id="cd02440">
    <property type="entry name" value="AdoMet_MTases"/>
    <property type="match status" value="1"/>
</dbReference>
<dbReference type="InterPro" id="IPR029063">
    <property type="entry name" value="SAM-dependent_MTases_sf"/>
</dbReference>
<evidence type="ECO:0000313" key="6">
    <source>
        <dbReference type="EMBL" id="OJH41066.1"/>
    </source>
</evidence>
<organism evidence="6 7">
    <name type="scientific">Cystobacter ferrugineus</name>
    <dbReference type="NCBI Taxonomy" id="83449"/>
    <lineage>
        <taxon>Bacteria</taxon>
        <taxon>Pseudomonadati</taxon>
        <taxon>Myxococcota</taxon>
        <taxon>Myxococcia</taxon>
        <taxon>Myxococcales</taxon>
        <taxon>Cystobacterineae</taxon>
        <taxon>Archangiaceae</taxon>
        <taxon>Cystobacter</taxon>
    </lineage>
</organism>
<keyword evidence="2" id="KW-0808">Transferase</keyword>
<dbReference type="STRING" id="83449.BON30_09170"/>
<dbReference type="InterPro" id="IPR011990">
    <property type="entry name" value="TPR-like_helical_dom_sf"/>
</dbReference>
<evidence type="ECO:0000313" key="7">
    <source>
        <dbReference type="Proteomes" id="UP000182229"/>
    </source>
</evidence>
<dbReference type="InterPro" id="IPR022642">
    <property type="entry name" value="CheR_C"/>
</dbReference>
<dbReference type="GO" id="GO:0032259">
    <property type="term" value="P:methylation"/>
    <property type="evidence" value="ECO:0007669"/>
    <property type="project" value="UniProtKB-KW"/>
</dbReference>
<keyword evidence="3" id="KW-0949">S-adenosyl-L-methionine</keyword>
<dbReference type="SUPFAM" id="SSF48452">
    <property type="entry name" value="TPR-like"/>
    <property type="match status" value="1"/>
</dbReference>
<dbReference type="InterPro" id="IPR050903">
    <property type="entry name" value="Bact_Chemotaxis_MeTrfase"/>
</dbReference>
<dbReference type="InterPro" id="IPR000780">
    <property type="entry name" value="CheR_MeTrfase"/>
</dbReference>
<dbReference type="GO" id="GO:0008757">
    <property type="term" value="F:S-adenosylmethionine-dependent methyltransferase activity"/>
    <property type="evidence" value="ECO:0007669"/>
    <property type="project" value="InterPro"/>
</dbReference>
<gene>
    <name evidence="6" type="ORF">BON30_09170</name>
</gene>
<comment type="caution">
    <text evidence="6">The sequence shown here is derived from an EMBL/GenBank/DDBJ whole genome shotgun (WGS) entry which is preliminary data.</text>
</comment>
<evidence type="ECO:0000259" key="5">
    <source>
        <dbReference type="PROSITE" id="PS50123"/>
    </source>
</evidence>
<accession>A0A1L9BFT0</accession>